<evidence type="ECO:0000256" key="1">
    <source>
        <dbReference type="SAM" id="MobiDB-lite"/>
    </source>
</evidence>
<dbReference type="Proteomes" id="UP001235849">
    <property type="component" value="Unassembled WGS sequence"/>
</dbReference>
<comment type="caution">
    <text evidence="2">The sequence shown here is derived from an EMBL/GenBank/DDBJ whole genome shotgun (WGS) entry which is preliminary data.</text>
</comment>
<sequence>MPFKSKPNNPKCGECGRSLARNGKTKAGKTHWRCSGTKGCGASFVSEDPNPGPIILHKFNLPPGYWNGYTSAERLRIYRKWAKENASKPPVNEPSEPSASEPSESESERY</sequence>
<evidence type="ECO:0000313" key="3">
    <source>
        <dbReference type="Proteomes" id="UP001235849"/>
    </source>
</evidence>
<gene>
    <name evidence="2" type="ORF">PMG25_11390</name>
</gene>
<protein>
    <submittedName>
        <fullName evidence="2">Uncharacterized protein</fullName>
    </submittedName>
</protein>
<feature type="compositionally biased region" description="Basic residues" evidence="1">
    <location>
        <begin position="23"/>
        <end position="32"/>
    </location>
</feature>
<keyword evidence="3" id="KW-1185">Reference proteome</keyword>
<organism evidence="2 3">
    <name type="scientific">Roseofilum capinflatum BLCC-M114</name>
    <dbReference type="NCBI Taxonomy" id="3022440"/>
    <lineage>
        <taxon>Bacteria</taxon>
        <taxon>Bacillati</taxon>
        <taxon>Cyanobacteriota</taxon>
        <taxon>Cyanophyceae</taxon>
        <taxon>Desertifilales</taxon>
        <taxon>Desertifilaceae</taxon>
        <taxon>Roseofilum</taxon>
        <taxon>Roseofilum capinflatum</taxon>
    </lineage>
</organism>
<dbReference type="RefSeq" id="WP_283767034.1">
    <property type="nucleotide sequence ID" value="NZ_JAQOSO010000061.1"/>
</dbReference>
<accession>A0ABT7B791</accession>
<feature type="region of interest" description="Disordered" evidence="1">
    <location>
        <begin position="85"/>
        <end position="110"/>
    </location>
</feature>
<reference evidence="2 3" key="1">
    <citation type="submission" date="2023-01" db="EMBL/GenBank/DDBJ databases">
        <title>Novel diversity within Roseofilum (Cyanobacteria; Desertifilaceae) from marine benthic mats with descriptions of four novel species.</title>
        <authorList>
            <person name="Wang Y."/>
            <person name="Berthold D.E."/>
            <person name="Hu J."/>
            <person name="Lefler F.W."/>
            <person name="Laughinghouse H.D. IV."/>
        </authorList>
    </citation>
    <scope>NUCLEOTIDE SEQUENCE [LARGE SCALE GENOMIC DNA]</scope>
    <source>
        <strain evidence="2 3">BLCC-M114</strain>
    </source>
</reference>
<feature type="region of interest" description="Disordered" evidence="1">
    <location>
        <begin position="1"/>
        <end position="32"/>
    </location>
</feature>
<evidence type="ECO:0000313" key="2">
    <source>
        <dbReference type="EMBL" id="MDJ1174697.1"/>
    </source>
</evidence>
<feature type="compositionally biased region" description="Low complexity" evidence="1">
    <location>
        <begin position="93"/>
        <end position="102"/>
    </location>
</feature>
<name>A0ABT7B791_9CYAN</name>
<dbReference type="EMBL" id="JAQOSO010000061">
    <property type="protein sequence ID" value="MDJ1174697.1"/>
    <property type="molecule type" value="Genomic_DNA"/>
</dbReference>
<proteinExistence type="predicted"/>